<sequence length="232" mass="25947">MGFGCVRGRLSSGSAGVCLQVESREDEEQSVKLAEILELLLAAGYFRARIKGLSPFDKVVGGMTWCITTCNFDVDVDLLFQENSTIGQKIALTEKIVSVLPKMKCPHRLEPHQIQGLDFIHIFPVIQWLVKRAIETREEMGDQVRAFSIAEFQKTHKLPEDDEFLQRKDKAVRAIINVQVSGCRSVLSLVHGNTGDEVLPLSRKCTSLRGSTGGRRRLRSCWMRSQGSTPLC</sequence>
<reference key="1">
    <citation type="journal article" date="2007" name="Nature">
        <title>The medaka draft genome and insights into vertebrate genome evolution.</title>
        <authorList>
            <person name="Kasahara M."/>
            <person name="Naruse K."/>
            <person name="Sasaki S."/>
            <person name="Nakatani Y."/>
            <person name="Qu W."/>
            <person name="Ahsan B."/>
            <person name="Yamada T."/>
            <person name="Nagayasu Y."/>
            <person name="Doi K."/>
            <person name="Kasai Y."/>
            <person name="Jindo T."/>
            <person name="Kobayashi D."/>
            <person name="Shimada A."/>
            <person name="Toyoda A."/>
            <person name="Kuroki Y."/>
            <person name="Fujiyama A."/>
            <person name="Sasaki T."/>
            <person name="Shimizu A."/>
            <person name="Asakawa S."/>
            <person name="Shimizu N."/>
            <person name="Hashimoto S."/>
            <person name="Yang J."/>
            <person name="Lee Y."/>
            <person name="Matsushima K."/>
            <person name="Sugano S."/>
            <person name="Sakaizumi M."/>
            <person name="Narita T."/>
            <person name="Ohishi K."/>
            <person name="Haga S."/>
            <person name="Ohta F."/>
            <person name="Nomoto H."/>
            <person name="Nogata K."/>
            <person name="Morishita T."/>
            <person name="Endo T."/>
            <person name="Shin-I T."/>
            <person name="Takeda H."/>
            <person name="Morishita S."/>
            <person name="Kohara Y."/>
        </authorList>
    </citation>
    <scope>NUCLEOTIDE SEQUENCE [LARGE SCALE GENOMIC DNA]</scope>
    <source>
        <strain>Hd-rR</strain>
    </source>
</reference>
<proteinExistence type="predicted"/>
<evidence type="ECO:0000313" key="2">
    <source>
        <dbReference type="Ensembl" id="ENSORLP00020005605.1"/>
    </source>
</evidence>
<accession>A0A3P9KAM8</accession>
<feature type="domain" description="CCDC93 N-terminal" evidence="1">
    <location>
        <begin position="28"/>
        <end position="134"/>
    </location>
</feature>
<evidence type="ECO:0000259" key="1">
    <source>
        <dbReference type="Pfam" id="PF21673"/>
    </source>
</evidence>
<dbReference type="AlphaFoldDB" id="A0A3P9KAM8"/>
<dbReference type="PANTHER" id="PTHR16441:SF0">
    <property type="entry name" value="COILED-COIL DOMAIN-CONTAINING PROTEIN 93"/>
    <property type="match status" value="1"/>
</dbReference>
<dbReference type="Proteomes" id="UP000265180">
    <property type="component" value="Chromosome 21"/>
</dbReference>
<organism evidence="2 3">
    <name type="scientific">Oryzias latipes</name>
    <name type="common">Japanese rice fish</name>
    <name type="synonym">Japanese killifish</name>
    <dbReference type="NCBI Taxonomy" id="8090"/>
    <lineage>
        <taxon>Eukaryota</taxon>
        <taxon>Metazoa</taxon>
        <taxon>Chordata</taxon>
        <taxon>Craniata</taxon>
        <taxon>Vertebrata</taxon>
        <taxon>Euteleostomi</taxon>
        <taxon>Actinopterygii</taxon>
        <taxon>Neopterygii</taxon>
        <taxon>Teleostei</taxon>
        <taxon>Neoteleostei</taxon>
        <taxon>Acanthomorphata</taxon>
        <taxon>Ovalentaria</taxon>
        <taxon>Atherinomorphae</taxon>
        <taxon>Beloniformes</taxon>
        <taxon>Adrianichthyidae</taxon>
        <taxon>Oryziinae</taxon>
        <taxon>Oryzias</taxon>
    </lineage>
</organism>
<reference evidence="2 3" key="2">
    <citation type="submission" date="2017-04" db="EMBL/GenBank/DDBJ databases">
        <title>CpG methylation of centromeres and impact of large insertions on vertebrate speciation.</title>
        <authorList>
            <person name="Ichikawa K."/>
            <person name="Yoshimura J."/>
            <person name="Morishita S."/>
        </authorList>
    </citation>
    <scope>NUCLEOTIDE SEQUENCE</scope>
    <source>
        <strain evidence="2 3">HNI</strain>
    </source>
</reference>
<dbReference type="Ensembl" id="ENSORLT00020005995.1">
    <property type="protein sequence ID" value="ENSORLP00020005605.1"/>
    <property type="gene ID" value="ENSORLG00020006589.1"/>
</dbReference>
<reference evidence="2" key="3">
    <citation type="submission" date="2025-08" db="UniProtKB">
        <authorList>
            <consortium name="Ensembl"/>
        </authorList>
    </citation>
    <scope>IDENTIFICATION</scope>
    <source>
        <strain evidence="2">HNI</strain>
    </source>
</reference>
<evidence type="ECO:0000313" key="3">
    <source>
        <dbReference type="Proteomes" id="UP000265180"/>
    </source>
</evidence>
<protein>
    <submittedName>
        <fullName evidence="2">Coiled-coil domain containing 93</fullName>
    </submittedName>
</protein>
<dbReference type="PANTHER" id="PTHR16441">
    <property type="entry name" value="FIDIPIDINE"/>
    <property type="match status" value="1"/>
</dbReference>
<dbReference type="Pfam" id="PF21673">
    <property type="entry name" value="CCDC93_N"/>
    <property type="match status" value="1"/>
</dbReference>
<name>A0A3P9KAM8_ORYLA</name>
<dbReference type="InterPro" id="IPR048747">
    <property type="entry name" value="CCDC93_N"/>
</dbReference>
<dbReference type="InterPro" id="IPR039116">
    <property type="entry name" value="CCDC93"/>
</dbReference>
<reference evidence="2" key="4">
    <citation type="submission" date="2025-09" db="UniProtKB">
        <authorList>
            <consortium name="Ensembl"/>
        </authorList>
    </citation>
    <scope>IDENTIFICATION</scope>
    <source>
        <strain evidence="2">HNI</strain>
    </source>
</reference>